<proteinExistence type="predicted"/>
<organism evidence="1 2">
    <name type="scientific">Prosthecobacter vanneervenii</name>
    <dbReference type="NCBI Taxonomy" id="48466"/>
    <lineage>
        <taxon>Bacteria</taxon>
        <taxon>Pseudomonadati</taxon>
        <taxon>Verrucomicrobiota</taxon>
        <taxon>Verrucomicrobiia</taxon>
        <taxon>Verrucomicrobiales</taxon>
        <taxon>Verrucomicrobiaceae</taxon>
        <taxon>Prosthecobacter</taxon>
    </lineage>
</organism>
<sequence length="254" mass="28358">MPEVLHSYESEALLKELQKRLNVTGDYIQTRTIFGDLIDFWKTQANSLRTLNITGHAPVEFNTKWLIYADGTHTKLVGLLTKINWQFVGELDLCVARLFRFTMQDEVKAQAWDHLRKYITTEHFRGKPRIGLSLPASAFQSLGSTQQPRSGPYREDVAKALTALLEGIVQQALAKGSPQAVEALAAAMDKAEAAFGPRKPAEDHVFCIFDVLPETKLVLEQAADRGNGKFSDRVTALILQKLHIDELPGMQGAR</sequence>
<evidence type="ECO:0000313" key="1">
    <source>
        <dbReference type="EMBL" id="MBB5031482.1"/>
    </source>
</evidence>
<protein>
    <submittedName>
        <fullName evidence="1">Uncharacterized protein</fullName>
    </submittedName>
</protein>
<accession>A0A7W7Y8Q2</accession>
<evidence type="ECO:0000313" key="2">
    <source>
        <dbReference type="Proteomes" id="UP000590740"/>
    </source>
</evidence>
<dbReference type="RefSeq" id="WP_184338401.1">
    <property type="nucleotide sequence ID" value="NZ_JACHIG010000001.1"/>
</dbReference>
<gene>
    <name evidence="1" type="ORF">HNQ65_001036</name>
</gene>
<dbReference type="AlphaFoldDB" id="A0A7W7Y8Q2"/>
<name>A0A7W7Y8Q2_9BACT</name>
<dbReference type="Proteomes" id="UP000590740">
    <property type="component" value="Unassembled WGS sequence"/>
</dbReference>
<dbReference type="EMBL" id="JACHIG010000001">
    <property type="protein sequence ID" value="MBB5031482.1"/>
    <property type="molecule type" value="Genomic_DNA"/>
</dbReference>
<reference evidence="1 2" key="1">
    <citation type="submission" date="2020-08" db="EMBL/GenBank/DDBJ databases">
        <title>Genomic Encyclopedia of Type Strains, Phase IV (KMG-IV): sequencing the most valuable type-strain genomes for metagenomic binning, comparative biology and taxonomic classification.</title>
        <authorList>
            <person name="Goeker M."/>
        </authorList>
    </citation>
    <scope>NUCLEOTIDE SEQUENCE [LARGE SCALE GENOMIC DNA]</scope>
    <source>
        <strain evidence="1 2">DSM 12252</strain>
    </source>
</reference>
<keyword evidence="2" id="KW-1185">Reference proteome</keyword>
<comment type="caution">
    <text evidence="1">The sequence shown here is derived from an EMBL/GenBank/DDBJ whole genome shotgun (WGS) entry which is preliminary data.</text>
</comment>